<sequence>MSTSRRPLASMTSSVLNTWGFVDGISHDAYQHSICTNGSLVYIKMHSASPFFHSYERVMKWEDIPPYPLINSLLYGPKQPVPNCVWASSHRSPRPNDPQISYIILDAQPSISPTSPSLSFTSLCS</sequence>
<protein>
    <submittedName>
        <fullName evidence="1">Uncharacterized protein</fullName>
    </submittedName>
</protein>
<comment type="caution">
    <text evidence="1">The sequence shown here is derived from an EMBL/GenBank/DDBJ whole genome shotgun (WGS) entry which is preliminary data.</text>
</comment>
<gene>
    <name evidence="1" type="ORF">BDR25DRAFT_362839</name>
</gene>
<reference evidence="1" key="1">
    <citation type="journal article" date="2020" name="Stud. Mycol.">
        <title>101 Dothideomycetes genomes: a test case for predicting lifestyles and emergence of pathogens.</title>
        <authorList>
            <person name="Haridas S."/>
            <person name="Albert R."/>
            <person name="Binder M."/>
            <person name="Bloem J."/>
            <person name="Labutti K."/>
            <person name="Salamov A."/>
            <person name="Andreopoulos B."/>
            <person name="Baker S."/>
            <person name="Barry K."/>
            <person name="Bills G."/>
            <person name="Bluhm B."/>
            <person name="Cannon C."/>
            <person name="Castanera R."/>
            <person name="Culley D."/>
            <person name="Daum C."/>
            <person name="Ezra D."/>
            <person name="Gonzalez J."/>
            <person name="Henrissat B."/>
            <person name="Kuo A."/>
            <person name="Liang C."/>
            <person name="Lipzen A."/>
            <person name="Lutzoni F."/>
            <person name="Magnuson J."/>
            <person name="Mondo S."/>
            <person name="Nolan M."/>
            <person name="Ohm R."/>
            <person name="Pangilinan J."/>
            <person name="Park H.-J."/>
            <person name="Ramirez L."/>
            <person name="Alfaro M."/>
            <person name="Sun H."/>
            <person name="Tritt A."/>
            <person name="Yoshinaga Y."/>
            <person name="Zwiers L.-H."/>
            <person name="Turgeon B."/>
            <person name="Goodwin S."/>
            <person name="Spatafora J."/>
            <person name="Crous P."/>
            <person name="Grigoriev I."/>
        </authorList>
    </citation>
    <scope>NUCLEOTIDE SEQUENCE</scope>
    <source>
        <strain evidence="1">ATCC 200398</strain>
    </source>
</reference>
<organism evidence="1 2">
    <name type="scientific">Lindgomyces ingoldianus</name>
    <dbReference type="NCBI Taxonomy" id="673940"/>
    <lineage>
        <taxon>Eukaryota</taxon>
        <taxon>Fungi</taxon>
        <taxon>Dikarya</taxon>
        <taxon>Ascomycota</taxon>
        <taxon>Pezizomycotina</taxon>
        <taxon>Dothideomycetes</taxon>
        <taxon>Pleosporomycetidae</taxon>
        <taxon>Pleosporales</taxon>
        <taxon>Lindgomycetaceae</taxon>
        <taxon>Lindgomyces</taxon>
    </lineage>
</organism>
<dbReference type="EMBL" id="MU003550">
    <property type="protein sequence ID" value="KAF2463492.1"/>
    <property type="molecule type" value="Genomic_DNA"/>
</dbReference>
<keyword evidence="2" id="KW-1185">Reference proteome</keyword>
<evidence type="ECO:0000313" key="2">
    <source>
        <dbReference type="Proteomes" id="UP000799755"/>
    </source>
</evidence>
<proteinExistence type="predicted"/>
<evidence type="ECO:0000313" key="1">
    <source>
        <dbReference type="EMBL" id="KAF2463492.1"/>
    </source>
</evidence>
<name>A0ACB6QBK2_9PLEO</name>
<accession>A0ACB6QBK2</accession>
<dbReference type="Proteomes" id="UP000799755">
    <property type="component" value="Unassembled WGS sequence"/>
</dbReference>